<dbReference type="PANTHER" id="PTHR43098:SF2">
    <property type="entry name" value="FAD-BINDING MONOOXYGENASE AUSB-RELATED"/>
    <property type="match status" value="1"/>
</dbReference>
<accession>A0A9W9NVE6</accession>
<dbReference type="RefSeq" id="XP_056499286.1">
    <property type="nucleotide sequence ID" value="XM_056645845.1"/>
</dbReference>
<dbReference type="Proteomes" id="UP001147733">
    <property type="component" value="Unassembled WGS sequence"/>
</dbReference>
<dbReference type="InterPro" id="IPR036188">
    <property type="entry name" value="FAD/NAD-bd_sf"/>
</dbReference>
<evidence type="ECO:0000256" key="4">
    <source>
        <dbReference type="ARBA" id="ARBA00022630"/>
    </source>
</evidence>
<evidence type="ECO:0000256" key="1">
    <source>
        <dbReference type="ARBA" id="ARBA00001974"/>
    </source>
</evidence>
<name>A0A9W9NVE6_PENCI</name>
<comment type="caution">
    <text evidence="8">The sequence shown here is derived from an EMBL/GenBank/DDBJ whole genome shotgun (WGS) entry which is preliminary data.</text>
</comment>
<evidence type="ECO:0000256" key="7">
    <source>
        <dbReference type="ARBA" id="ARBA00023002"/>
    </source>
</evidence>
<dbReference type="Pfam" id="PF13450">
    <property type="entry name" value="NAD_binding_8"/>
    <property type="match status" value="1"/>
</dbReference>
<evidence type="ECO:0000256" key="6">
    <source>
        <dbReference type="ARBA" id="ARBA00022857"/>
    </source>
</evidence>
<keyword evidence="9" id="KW-1185">Reference proteome</keyword>
<proteinExistence type="inferred from homology"/>
<comment type="similarity">
    <text evidence="3">Belongs to the FAD-binding monooxygenase family.</text>
</comment>
<keyword evidence="5" id="KW-0274">FAD</keyword>
<reference evidence="8" key="1">
    <citation type="submission" date="2022-11" db="EMBL/GenBank/DDBJ databases">
        <authorList>
            <person name="Petersen C."/>
        </authorList>
    </citation>
    <scope>NUCLEOTIDE SEQUENCE</scope>
    <source>
        <strain evidence="8">IBT 23319</strain>
    </source>
</reference>
<protein>
    <submittedName>
        <fullName evidence="8">Uncharacterized protein</fullName>
    </submittedName>
</protein>
<comment type="cofactor">
    <cofactor evidence="1">
        <name>FAD</name>
        <dbReference type="ChEBI" id="CHEBI:57692"/>
    </cofactor>
</comment>
<dbReference type="PANTHER" id="PTHR43098">
    <property type="entry name" value="L-ORNITHINE N(5)-MONOOXYGENASE-RELATED"/>
    <property type="match status" value="1"/>
</dbReference>
<keyword evidence="7" id="KW-0560">Oxidoreductase</keyword>
<evidence type="ECO:0000256" key="5">
    <source>
        <dbReference type="ARBA" id="ARBA00022827"/>
    </source>
</evidence>
<keyword evidence="4" id="KW-0285">Flavoprotein</keyword>
<dbReference type="InterPro" id="IPR050775">
    <property type="entry name" value="FAD-binding_Monooxygenases"/>
</dbReference>
<dbReference type="EMBL" id="JAPQKT010000006">
    <property type="protein sequence ID" value="KAJ5226921.1"/>
    <property type="molecule type" value="Genomic_DNA"/>
</dbReference>
<comment type="pathway">
    <text evidence="2">Secondary metabolite biosynthesis; terpenoid biosynthesis.</text>
</comment>
<evidence type="ECO:0000256" key="2">
    <source>
        <dbReference type="ARBA" id="ARBA00004721"/>
    </source>
</evidence>
<dbReference type="SUPFAM" id="SSF51905">
    <property type="entry name" value="FAD/NAD(P)-binding domain"/>
    <property type="match status" value="3"/>
</dbReference>
<dbReference type="OrthoDB" id="66881at2759"/>
<evidence type="ECO:0000313" key="9">
    <source>
        <dbReference type="Proteomes" id="UP001147733"/>
    </source>
</evidence>
<dbReference type="AlphaFoldDB" id="A0A9W9NVE6"/>
<organism evidence="8 9">
    <name type="scientific">Penicillium citrinum</name>
    <dbReference type="NCBI Taxonomy" id="5077"/>
    <lineage>
        <taxon>Eukaryota</taxon>
        <taxon>Fungi</taxon>
        <taxon>Dikarya</taxon>
        <taxon>Ascomycota</taxon>
        <taxon>Pezizomycotina</taxon>
        <taxon>Eurotiomycetes</taxon>
        <taxon>Eurotiomycetidae</taxon>
        <taxon>Eurotiales</taxon>
        <taxon>Aspergillaceae</taxon>
        <taxon>Penicillium</taxon>
    </lineage>
</organism>
<gene>
    <name evidence="8" type="ORF">N7469_006927</name>
</gene>
<dbReference type="Gene3D" id="3.50.50.60">
    <property type="entry name" value="FAD/NAD(P)-binding domain"/>
    <property type="match status" value="3"/>
</dbReference>
<evidence type="ECO:0000313" key="8">
    <source>
        <dbReference type="EMBL" id="KAJ5226921.1"/>
    </source>
</evidence>
<sequence length="659" mass="73419">MTRLQQKGQTFSREKLDAVRQRYAEEANKRLRSERLANFIQLTKTDEKRLSQLVEDPWADHDLLNAQDSPIKRDAVYKHFILGAGFGGLQYAVRLVEDGIASAEEIRLLDAAGGFGGTWYWNRFPGLHCDIESYVYLPLLEETGYIPSKKYAPGHEIRAHAEKIAAKWNLVDKTLFRADLEEIAWDEKSDLWNIKAKQNRGPSNSPLKIKFQAQYVYLAAGVLTKPQIPDIPGVLSFSGSLFHTARWDYGVTGGSQEDQTLSKLNGKRVAIVGTAATAIGVVPEVAKYAGELYVVQRTPAYVKPRDQRPTDLEYFKTKVARKQGWQYERQINLNRFMTNAAAPDEENLVRDGWTDMPAYSAVLGSPSHQIFDSSLDEISNHVDEFHALDLPHMEAVRDRVAQVVKDPETAEKLKPWFPSWCKRPTFSDIYLESFNLPNVHLLDTDGKGPSEITESGIVIDGKEHSVDIIIFGTGYEPPSSGLGSPAARTNVRIYGRGGQSLNDKWLSKGATTFHGYATNGFPNLFFTGINQATITGNNVFMLGLIAQHVAYFVSVAEKRVAPGDRAIVEVSKEAENSHTAEVLRRSAFFSPQTGCTPGYFNGYGEVSRITDVAEKLKRARGAAWSEGTVSFLKYIQEWRDEGSLKGVSITSAGQPKSKL</sequence>
<reference evidence="8" key="2">
    <citation type="journal article" date="2023" name="IMA Fungus">
        <title>Comparative genomic study of the Penicillium genus elucidates a diverse pangenome and 15 lateral gene transfer events.</title>
        <authorList>
            <person name="Petersen C."/>
            <person name="Sorensen T."/>
            <person name="Nielsen M.R."/>
            <person name="Sondergaard T.E."/>
            <person name="Sorensen J.L."/>
            <person name="Fitzpatrick D.A."/>
            <person name="Frisvad J.C."/>
            <person name="Nielsen K.L."/>
        </authorList>
    </citation>
    <scope>NUCLEOTIDE SEQUENCE</scope>
    <source>
        <strain evidence="8">IBT 23319</strain>
    </source>
</reference>
<dbReference type="GO" id="GO:0016491">
    <property type="term" value="F:oxidoreductase activity"/>
    <property type="evidence" value="ECO:0007669"/>
    <property type="project" value="UniProtKB-KW"/>
</dbReference>
<keyword evidence="6" id="KW-0521">NADP</keyword>
<evidence type="ECO:0000256" key="3">
    <source>
        <dbReference type="ARBA" id="ARBA00010139"/>
    </source>
</evidence>
<dbReference type="GeneID" id="81385012"/>